<sequence>MLILSLRKSNEVEDKMSKISNNYNPSLMVRDYHTQRVGSHTKNGEKEENKEIQNLSENDEKIKLAKQAKQDNLAIGDLESRLKSLKGMDKDAKELVGISKAYAHNNEKDRSDFEHFKSRLDKAIDSFNQKSGNDGLKLPSNIDIDDTKALEKFSKSLESEKENIQNSLHQWKKQLAETNHLNKEYNTLDKTRLNAQKFQDVHDTSKITPSRLQDLLA</sequence>
<dbReference type="KEGG" id="hpg:HPG27_1030"/>
<organism evidence="2 3">
    <name type="scientific">Helicobacter pylori (strain G27)</name>
    <dbReference type="NCBI Taxonomy" id="563041"/>
    <lineage>
        <taxon>Bacteria</taxon>
        <taxon>Pseudomonadati</taxon>
        <taxon>Campylobacterota</taxon>
        <taxon>Epsilonproteobacteria</taxon>
        <taxon>Campylobacterales</taxon>
        <taxon>Helicobacteraceae</taxon>
        <taxon>Helicobacter</taxon>
    </lineage>
</organism>
<evidence type="ECO:0008006" key="4">
    <source>
        <dbReference type="Google" id="ProtNLM"/>
    </source>
</evidence>
<keyword evidence="1" id="KW-0175">Coiled coil</keyword>
<dbReference type="EMBL" id="CP001173">
    <property type="protein sequence ID" value="ACI27783.1"/>
    <property type="molecule type" value="Genomic_DNA"/>
</dbReference>
<evidence type="ECO:0000256" key="1">
    <source>
        <dbReference type="SAM" id="Coils"/>
    </source>
</evidence>
<reference evidence="2 3" key="1">
    <citation type="journal article" date="2009" name="J. Bacteriol.">
        <title>The complete genome sequence of Helicobacter pylori strain G27.</title>
        <authorList>
            <person name="Baltrus D.A."/>
            <person name="Amieva M.R."/>
            <person name="Covacci A."/>
            <person name="Lowe T.M."/>
            <person name="Merrell D.S."/>
            <person name="Ottemann K.M."/>
            <person name="Stein M."/>
            <person name="Salama N.R."/>
            <person name="Guillemin K."/>
        </authorList>
    </citation>
    <scope>NUCLEOTIDE SEQUENCE [LARGE SCALE GENOMIC DNA]</scope>
    <source>
        <strain evidence="2 3">G27</strain>
    </source>
</reference>
<accession>B5Z884</accession>
<gene>
    <name evidence="2" type="ordered locus">HPG27_1030</name>
</gene>
<dbReference type="Proteomes" id="UP000001735">
    <property type="component" value="Chromosome"/>
</dbReference>
<feature type="coiled-coil region" evidence="1">
    <location>
        <begin position="154"/>
        <end position="181"/>
    </location>
</feature>
<protein>
    <recommendedName>
        <fullName evidence="4">Laminin subunit alpha-2</fullName>
    </recommendedName>
</protein>
<proteinExistence type="predicted"/>
<dbReference type="HOGENOM" id="CLU_1382461_0_0_7"/>
<evidence type="ECO:0000313" key="2">
    <source>
        <dbReference type="EMBL" id="ACI27783.1"/>
    </source>
</evidence>
<keyword evidence="3" id="KW-1185">Reference proteome</keyword>
<name>B5Z884_HELPG</name>
<dbReference type="AlphaFoldDB" id="B5Z884"/>
<evidence type="ECO:0000313" key="3">
    <source>
        <dbReference type="Proteomes" id="UP000001735"/>
    </source>
</evidence>